<dbReference type="AlphaFoldDB" id="A0A2P2J1V7"/>
<reference evidence="1" key="1">
    <citation type="submission" date="2018-02" db="EMBL/GenBank/DDBJ databases">
        <title>Rhizophora mucronata_Transcriptome.</title>
        <authorList>
            <person name="Meera S.P."/>
            <person name="Sreeshan A."/>
            <person name="Augustine A."/>
        </authorList>
    </citation>
    <scope>NUCLEOTIDE SEQUENCE</scope>
    <source>
        <tissue evidence="1">Leaf</tissue>
    </source>
</reference>
<sequence length="52" mass="5687">MLVSPSFVRCCTPLTSRNVGSLCLCLHHINSPMTRMISETEPTLEPKASAIL</sequence>
<dbReference type="EMBL" id="GGEC01006970">
    <property type="protein sequence ID" value="MBW87453.1"/>
    <property type="molecule type" value="Transcribed_RNA"/>
</dbReference>
<organism evidence="1">
    <name type="scientific">Rhizophora mucronata</name>
    <name type="common">Asiatic mangrove</name>
    <dbReference type="NCBI Taxonomy" id="61149"/>
    <lineage>
        <taxon>Eukaryota</taxon>
        <taxon>Viridiplantae</taxon>
        <taxon>Streptophyta</taxon>
        <taxon>Embryophyta</taxon>
        <taxon>Tracheophyta</taxon>
        <taxon>Spermatophyta</taxon>
        <taxon>Magnoliopsida</taxon>
        <taxon>eudicotyledons</taxon>
        <taxon>Gunneridae</taxon>
        <taxon>Pentapetalae</taxon>
        <taxon>rosids</taxon>
        <taxon>fabids</taxon>
        <taxon>Malpighiales</taxon>
        <taxon>Rhizophoraceae</taxon>
        <taxon>Rhizophora</taxon>
    </lineage>
</organism>
<accession>A0A2P2J1V7</accession>
<proteinExistence type="predicted"/>
<evidence type="ECO:0000313" key="1">
    <source>
        <dbReference type="EMBL" id="MBW87453.1"/>
    </source>
</evidence>
<protein>
    <submittedName>
        <fullName evidence="1">Uncharacterized protein</fullName>
    </submittedName>
</protein>
<name>A0A2P2J1V7_RHIMU</name>